<dbReference type="PANTHER" id="PTHR43135:SF3">
    <property type="entry name" value="ALPHA-D-RIBOSE 1-METHYLPHOSPHONATE 5-TRIPHOSPHATE DIPHOSPHATASE"/>
    <property type="match status" value="1"/>
</dbReference>
<dbReference type="OrthoDB" id="4227537at2759"/>
<dbReference type="Gene3D" id="3.20.20.140">
    <property type="entry name" value="Metal-dependent hydrolases"/>
    <property type="match status" value="1"/>
</dbReference>
<dbReference type="InterPro" id="IPR051781">
    <property type="entry name" value="Metallo-dep_Hydrolase"/>
</dbReference>
<proteinExistence type="predicted"/>
<dbReference type="KEGG" id="trg:TRUGW13939_04081"/>
<dbReference type="InterPro" id="IPR032466">
    <property type="entry name" value="Metal_Hydrolase"/>
</dbReference>
<evidence type="ECO:0000313" key="2">
    <source>
        <dbReference type="EMBL" id="QKX56973.1"/>
    </source>
</evidence>
<name>A0A7H8QVV7_TALRU</name>
<dbReference type="Gene3D" id="2.30.40.10">
    <property type="entry name" value="Urease, subunit C, domain 1"/>
    <property type="match status" value="1"/>
</dbReference>
<dbReference type="GO" id="GO:0016810">
    <property type="term" value="F:hydrolase activity, acting on carbon-nitrogen (but not peptide) bonds"/>
    <property type="evidence" value="ECO:0007669"/>
    <property type="project" value="InterPro"/>
</dbReference>
<protein>
    <recommendedName>
        <fullName evidence="1">Amidohydrolase-related domain-containing protein</fullName>
    </recommendedName>
</protein>
<evidence type="ECO:0000259" key="1">
    <source>
        <dbReference type="Pfam" id="PF01979"/>
    </source>
</evidence>
<feature type="domain" description="Amidohydrolase-related" evidence="1">
    <location>
        <begin position="19"/>
        <end position="123"/>
    </location>
</feature>
<reference evidence="3" key="1">
    <citation type="submission" date="2020-06" db="EMBL/GenBank/DDBJ databases">
        <title>A chromosome-scale genome assembly of Talaromyces rugulosus W13939.</title>
        <authorList>
            <person name="Wang B."/>
            <person name="Guo L."/>
            <person name="Ye K."/>
            <person name="Wang L."/>
        </authorList>
    </citation>
    <scope>NUCLEOTIDE SEQUENCE [LARGE SCALE GENOMIC DNA]</scope>
    <source>
        <strain evidence="3">W13939</strain>
    </source>
</reference>
<keyword evidence="3" id="KW-1185">Reference proteome</keyword>
<dbReference type="SUPFAM" id="SSF51556">
    <property type="entry name" value="Metallo-dependent hydrolases"/>
    <property type="match status" value="1"/>
</dbReference>
<dbReference type="InterPro" id="IPR011059">
    <property type="entry name" value="Metal-dep_hydrolase_composite"/>
</dbReference>
<accession>A0A7H8QVV7</accession>
<dbReference type="RefSeq" id="XP_035343151.1">
    <property type="nucleotide sequence ID" value="XM_035487258.1"/>
</dbReference>
<dbReference type="EMBL" id="CP055899">
    <property type="protein sequence ID" value="QKX56973.1"/>
    <property type="molecule type" value="Genomic_DNA"/>
</dbReference>
<dbReference type="InterPro" id="IPR006680">
    <property type="entry name" value="Amidohydro-rel"/>
</dbReference>
<dbReference type="Pfam" id="PF01979">
    <property type="entry name" value="Amidohydro_1"/>
    <property type="match status" value="1"/>
</dbReference>
<dbReference type="Proteomes" id="UP000509510">
    <property type="component" value="Chromosome II"/>
</dbReference>
<sequence length="132" mass="14273">MMRNSAKNKPVKYSFKPAIESVTSIHKAGIPILAGTDSNSAPGVPAMVPFGSSMHDELENLVEAGMSNLEALRSATYLPAFLYGLRDRGAIVPGMRADLILIDGNPLEDIKATRRIQKVWLAGVEYLGFQDA</sequence>
<evidence type="ECO:0000313" key="3">
    <source>
        <dbReference type="Proteomes" id="UP000509510"/>
    </source>
</evidence>
<dbReference type="PANTHER" id="PTHR43135">
    <property type="entry name" value="ALPHA-D-RIBOSE 1-METHYLPHOSPHONATE 5-TRIPHOSPHATE DIPHOSPHATASE"/>
    <property type="match status" value="1"/>
</dbReference>
<gene>
    <name evidence="2" type="ORF">TRUGW13939_04081</name>
</gene>
<dbReference type="GeneID" id="55991583"/>
<organism evidence="2 3">
    <name type="scientific">Talaromyces rugulosus</name>
    <name type="common">Penicillium rugulosum</name>
    <dbReference type="NCBI Taxonomy" id="121627"/>
    <lineage>
        <taxon>Eukaryota</taxon>
        <taxon>Fungi</taxon>
        <taxon>Dikarya</taxon>
        <taxon>Ascomycota</taxon>
        <taxon>Pezizomycotina</taxon>
        <taxon>Eurotiomycetes</taxon>
        <taxon>Eurotiomycetidae</taxon>
        <taxon>Eurotiales</taxon>
        <taxon>Trichocomaceae</taxon>
        <taxon>Talaromyces</taxon>
        <taxon>Talaromyces sect. Islandici</taxon>
    </lineage>
</organism>
<dbReference type="AlphaFoldDB" id="A0A7H8QVV7"/>